<dbReference type="Proteomes" id="UP000029060">
    <property type="component" value="Unassembled WGS sequence"/>
</dbReference>
<reference evidence="4 5" key="1">
    <citation type="submission" date="2014-03" db="EMBL/GenBank/DDBJ databases">
        <title>Genomics of Bifidobacteria.</title>
        <authorList>
            <person name="Ventura M."/>
            <person name="Milani C."/>
            <person name="Lugli G.A."/>
        </authorList>
    </citation>
    <scope>NUCLEOTIDE SEQUENCE [LARGE SCALE GENOMIC DNA]</scope>
    <source>
        <strain evidence="4 5">LMG 11341</strain>
    </source>
</reference>
<evidence type="ECO:0000256" key="1">
    <source>
        <dbReference type="ARBA" id="ARBA00022801"/>
    </source>
</evidence>
<feature type="domain" description="Inosine/uridine-preferring nucleoside hydrolase" evidence="3">
    <location>
        <begin position="6"/>
        <end position="372"/>
    </location>
</feature>
<accession>A0A087BK92</accession>
<name>A0A087BK92_9BIFI</name>
<dbReference type="OrthoDB" id="9797882at2"/>
<dbReference type="EC" id="3.2.2.3" evidence="4"/>
<dbReference type="RefSeq" id="WP_033523091.1">
    <property type="nucleotide sequence ID" value="NZ_JGZC01000002.1"/>
</dbReference>
<dbReference type="GO" id="GO:0006152">
    <property type="term" value="P:purine nucleoside catabolic process"/>
    <property type="evidence" value="ECO:0007669"/>
    <property type="project" value="TreeGrafter"/>
</dbReference>
<dbReference type="PANTHER" id="PTHR12304">
    <property type="entry name" value="INOSINE-URIDINE PREFERRING NUCLEOSIDE HYDROLASE"/>
    <property type="match status" value="1"/>
</dbReference>
<keyword evidence="5" id="KW-1185">Reference proteome</keyword>
<dbReference type="InterPro" id="IPR036452">
    <property type="entry name" value="Ribo_hydro-like"/>
</dbReference>
<dbReference type="GO" id="GO:0005829">
    <property type="term" value="C:cytosol"/>
    <property type="evidence" value="ECO:0007669"/>
    <property type="project" value="TreeGrafter"/>
</dbReference>
<evidence type="ECO:0000313" key="4">
    <source>
        <dbReference type="EMBL" id="KFI71442.1"/>
    </source>
</evidence>
<keyword evidence="2 4" id="KW-0326">Glycosidase</keyword>
<keyword evidence="1 4" id="KW-0378">Hydrolase</keyword>
<dbReference type="STRING" id="78345.BMERY_1613"/>
<dbReference type="GO" id="GO:0045437">
    <property type="term" value="F:uridine nucleosidase activity"/>
    <property type="evidence" value="ECO:0007669"/>
    <property type="project" value="UniProtKB-EC"/>
</dbReference>
<dbReference type="InterPro" id="IPR001910">
    <property type="entry name" value="Inosine/uridine_hydrolase_dom"/>
</dbReference>
<evidence type="ECO:0000313" key="5">
    <source>
        <dbReference type="Proteomes" id="UP000029060"/>
    </source>
</evidence>
<dbReference type="SUPFAM" id="SSF53590">
    <property type="entry name" value="Nucleoside hydrolase"/>
    <property type="match status" value="1"/>
</dbReference>
<gene>
    <name evidence="4" type="ORF">BMERY_1613</name>
</gene>
<dbReference type="Gene3D" id="3.90.245.10">
    <property type="entry name" value="Ribonucleoside hydrolase-like"/>
    <property type="match status" value="1"/>
</dbReference>
<dbReference type="InterPro" id="IPR023186">
    <property type="entry name" value="IUNH"/>
</dbReference>
<dbReference type="EMBL" id="JGZC01000002">
    <property type="protein sequence ID" value="KFI71442.1"/>
    <property type="molecule type" value="Genomic_DNA"/>
</dbReference>
<sequence length="384" mass="40414">MNSTRLILSMDTGIDDALALAYLSTFNDIDVLGVIGTYGNVSVGTAVRNTAYVLGLLGMGDVPVLRGSNGPSWADWFIPDAGCAQFHGTDGLGGFGPGTDERPAATCHDGCPAIEAGGLTVSVGGYTVDDPHANPAYPVDSVRGRETDDRLSPGVRFIIDQVRRYGHDVTVVATGPLTDVDAAFTAAPDIAPLLRLVMMGGTLTQEGNCWDLTAETNIIQDPEAADRVFHSGADITMVGLDVTHQCLIGTAATRSWREAATSRPACASDETSLPRPETLRFLADIADFSIAANLRADARLFSSGMPLHDPLAVAVALDQMLVSCIDLPMKVETESGDFHGTRGRTIGDPEGLIDPQAPRVHVALHVDAARFVGEFTARIGGMLG</sequence>
<comment type="caution">
    <text evidence="4">The sequence shown here is derived from an EMBL/GenBank/DDBJ whole genome shotgun (WGS) entry which is preliminary data.</text>
</comment>
<organism evidence="4 5">
    <name type="scientific">Bifidobacterium merycicum</name>
    <dbReference type="NCBI Taxonomy" id="78345"/>
    <lineage>
        <taxon>Bacteria</taxon>
        <taxon>Bacillati</taxon>
        <taxon>Actinomycetota</taxon>
        <taxon>Actinomycetes</taxon>
        <taxon>Bifidobacteriales</taxon>
        <taxon>Bifidobacteriaceae</taxon>
        <taxon>Bifidobacterium</taxon>
    </lineage>
</organism>
<dbReference type="AlphaFoldDB" id="A0A087BK92"/>
<dbReference type="eggNOG" id="COG1957">
    <property type="taxonomic scope" value="Bacteria"/>
</dbReference>
<dbReference type="PANTHER" id="PTHR12304:SF4">
    <property type="entry name" value="URIDINE NUCLEOSIDASE"/>
    <property type="match status" value="1"/>
</dbReference>
<protein>
    <submittedName>
        <fullName evidence="4">Inosine-uridine preferring nucleoside hydrolase</fullName>
        <ecNumber evidence="4">3.2.2.3</ecNumber>
    </submittedName>
</protein>
<evidence type="ECO:0000259" key="3">
    <source>
        <dbReference type="Pfam" id="PF01156"/>
    </source>
</evidence>
<proteinExistence type="predicted"/>
<evidence type="ECO:0000256" key="2">
    <source>
        <dbReference type="ARBA" id="ARBA00023295"/>
    </source>
</evidence>
<dbReference type="Pfam" id="PF01156">
    <property type="entry name" value="IU_nuc_hydro"/>
    <property type="match status" value="1"/>
</dbReference>
<dbReference type="GO" id="GO:0008477">
    <property type="term" value="F:purine nucleosidase activity"/>
    <property type="evidence" value="ECO:0007669"/>
    <property type="project" value="TreeGrafter"/>
</dbReference>